<feature type="domain" description="Major facilitator superfamily (MFS) profile" evidence="7">
    <location>
        <begin position="10"/>
        <end position="399"/>
    </location>
</feature>
<dbReference type="EMBL" id="CP032229">
    <property type="protein sequence ID" value="QBJ93317.1"/>
    <property type="molecule type" value="Genomic_DNA"/>
</dbReference>
<dbReference type="SUPFAM" id="SSF103473">
    <property type="entry name" value="MFS general substrate transporter"/>
    <property type="match status" value="1"/>
</dbReference>
<dbReference type="AlphaFoldDB" id="A0A4P6U1W0"/>
<feature type="transmembrane region" description="Helical" evidence="6">
    <location>
        <begin position="95"/>
        <end position="120"/>
    </location>
</feature>
<evidence type="ECO:0000259" key="7">
    <source>
        <dbReference type="PROSITE" id="PS50850"/>
    </source>
</evidence>
<evidence type="ECO:0000256" key="4">
    <source>
        <dbReference type="ARBA" id="ARBA00022989"/>
    </source>
</evidence>
<reference evidence="8 9" key="1">
    <citation type="submission" date="2018-08" db="EMBL/GenBank/DDBJ databases">
        <title>The complete genome sequence of Streptomyces seoulensis, a pioneer strain for nickel superoxide dismutase discovery.</title>
        <authorList>
            <person name="Shin J."/>
            <person name="Lee J.-S."/>
            <person name="Lee E.-J."/>
            <person name="Youn H.-D."/>
        </authorList>
    </citation>
    <scope>NUCLEOTIDE SEQUENCE [LARGE SCALE GENOMIC DNA]</scope>
    <source>
        <strain evidence="8 9">KCTC 9819</strain>
    </source>
</reference>
<feature type="transmembrane region" description="Helical" evidence="6">
    <location>
        <begin position="311"/>
        <end position="334"/>
    </location>
</feature>
<feature type="transmembrane region" description="Helical" evidence="6">
    <location>
        <begin position="222"/>
        <end position="244"/>
    </location>
</feature>
<dbReference type="InterPro" id="IPR020846">
    <property type="entry name" value="MFS_dom"/>
</dbReference>
<feature type="transmembrane region" description="Helical" evidence="6">
    <location>
        <begin position="346"/>
        <end position="365"/>
    </location>
</feature>
<dbReference type="Gene3D" id="1.20.1250.20">
    <property type="entry name" value="MFS general substrate transporter like domains"/>
    <property type="match status" value="1"/>
</dbReference>
<dbReference type="RefSeq" id="WP_051887709.1">
    <property type="nucleotide sequence ID" value="NZ_CP032229.1"/>
</dbReference>
<name>A0A4P6U1W0_STRSO</name>
<dbReference type="Pfam" id="PF07690">
    <property type="entry name" value="MFS_1"/>
    <property type="match status" value="1"/>
</dbReference>
<accession>A0A4P6U1W0</accession>
<evidence type="ECO:0000256" key="3">
    <source>
        <dbReference type="ARBA" id="ARBA00022692"/>
    </source>
</evidence>
<dbReference type="InterPro" id="IPR036259">
    <property type="entry name" value="MFS_trans_sf"/>
</dbReference>
<feature type="transmembrane region" description="Helical" evidence="6">
    <location>
        <begin position="54"/>
        <end position="74"/>
    </location>
</feature>
<organism evidence="8 9">
    <name type="scientific">Streptomyces seoulensis</name>
    <dbReference type="NCBI Taxonomy" id="73044"/>
    <lineage>
        <taxon>Bacteria</taxon>
        <taxon>Bacillati</taxon>
        <taxon>Actinomycetota</taxon>
        <taxon>Actinomycetes</taxon>
        <taxon>Kitasatosporales</taxon>
        <taxon>Streptomycetaceae</taxon>
        <taxon>Streptomyces</taxon>
    </lineage>
</organism>
<gene>
    <name evidence="8" type="ORF">D0Z67_25580</name>
</gene>
<feature type="transmembrane region" description="Helical" evidence="6">
    <location>
        <begin position="285"/>
        <end position="305"/>
    </location>
</feature>
<dbReference type="STRING" id="73044.GCA_000725795_03194"/>
<dbReference type="PANTHER" id="PTHR23513">
    <property type="entry name" value="INTEGRAL MEMBRANE EFFLUX PROTEIN-RELATED"/>
    <property type="match status" value="1"/>
</dbReference>
<keyword evidence="4 6" id="KW-1133">Transmembrane helix</keyword>
<proteinExistence type="predicted"/>
<evidence type="ECO:0000256" key="6">
    <source>
        <dbReference type="SAM" id="Phobius"/>
    </source>
</evidence>
<feature type="transmembrane region" description="Helical" evidence="6">
    <location>
        <begin position="256"/>
        <end position="278"/>
    </location>
</feature>
<evidence type="ECO:0000313" key="8">
    <source>
        <dbReference type="EMBL" id="QBJ93317.1"/>
    </source>
</evidence>
<dbReference type="GeneID" id="300102284"/>
<evidence type="ECO:0000256" key="2">
    <source>
        <dbReference type="ARBA" id="ARBA00022475"/>
    </source>
</evidence>
<dbReference type="PANTHER" id="PTHR23513:SF11">
    <property type="entry name" value="STAPHYLOFERRIN A TRANSPORTER"/>
    <property type="match status" value="1"/>
</dbReference>
<keyword evidence="9" id="KW-1185">Reference proteome</keyword>
<dbReference type="CDD" id="cd06173">
    <property type="entry name" value="MFS_MefA_like"/>
    <property type="match status" value="1"/>
</dbReference>
<keyword evidence="3 6" id="KW-0812">Transmembrane</keyword>
<dbReference type="PROSITE" id="PS50850">
    <property type="entry name" value="MFS"/>
    <property type="match status" value="1"/>
</dbReference>
<comment type="subcellular location">
    <subcellularLocation>
        <location evidence="1">Cell membrane</location>
        <topology evidence="1">Multi-pass membrane protein</topology>
    </subcellularLocation>
</comment>
<keyword evidence="2" id="KW-1003">Cell membrane</keyword>
<keyword evidence="5 6" id="KW-0472">Membrane</keyword>
<evidence type="ECO:0000256" key="5">
    <source>
        <dbReference type="ARBA" id="ARBA00023136"/>
    </source>
</evidence>
<evidence type="ECO:0000313" key="9">
    <source>
        <dbReference type="Proteomes" id="UP000292547"/>
    </source>
</evidence>
<dbReference type="Proteomes" id="UP000292547">
    <property type="component" value="Chromosome"/>
</dbReference>
<feature type="transmembrane region" description="Helical" evidence="6">
    <location>
        <begin position="377"/>
        <end position="396"/>
    </location>
</feature>
<dbReference type="InterPro" id="IPR011701">
    <property type="entry name" value="MFS"/>
</dbReference>
<feature type="transmembrane region" description="Helical" evidence="6">
    <location>
        <begin position="20"/>
        <end position="42"/>
    </location>
</feature>
<dbReference type="GO" id="GO:0005886">
    <property type="term" value="C:plasma membrane"/>
    <property type="evidence" value="ECO:0007669"/>
    <property type="project" value="UniProtKB-SubCell"/>
</dbReference>
<dbReference type="GO" id="GO:0022857">
    <property type="term" value="F:transmembrane transporter activity"/>
    <property type="evidence" value="ECO:0007669"/>
    <property type="project" value="InterPro"/>
</dbReference>
<dbReference type="OrthoDB" id="4528313at2"/>
<sequence length="414" mass="42354">MRLGTHRLRVLRHARFRRFLLGQTTSLLGSGMNTIATTFAVLRLPGGGVDAVGGVMAARIVAVLVVLLLGGVFTDRLGARTVMLAADVLRFGSQAVLALLLLTGSVRIWEVVVLAVLLGVGEGGFMPGLSAQVPGLVPLEELADANALLAMARPLASIVGPALAGVLVAAFDAGTVVAVDAVSYGVSVVALVGMPEVRAQTSGRGLSGELGQGWREFTSRTWLWVTTLHIGLFNFFLWAPFLVLGPAIAERRLGGASAWGLVLASEGVGAIVGGVLLLGRSPRRGLAWSVAASAGWAAPVAALATRLPLTWVVGAAFLAGIGAAVCTTLAATVIQRDVPAEVRGRISAFDSLGAFALGPLGLALAGPVSGVVGVGRLLGFGVLWQVTAVGVVLAVPSVRRHEATPRVDARVGAH</sequence>
<dbReference type="KEGG" id="sseo:D0Z67_25580"/>
<protein>
    <submittedName>
        <fullName evidence="8">MFS transporter</fullName>
    </submittedName>
</protein>
<evidence type="ECO:0000256" key="1">
    <source>
        <dbReference type="ARBA" id="ARBA00004651"/>
    </source>
</evidence>